<protein>
    <submittedName>
        <fullName evidence="1">CaiF/GrlA family transcriptional regulator</fullName>
    </submittedName>
</protein>
<dbReference type="InterPro" id="IPR036388">
    <property type="entry name" value="WH-like_DNA-bd_sf"/>
</dbReference>
<accession>A0A7W3D667</accession>
<dbReference type="Proteomes" id="UP000591803">
    <property type="component" value="Unassembled WGS sequence"/>
</dbReference>
<comment type="caution">
    <text evidence="1">The sequence shown here is derived from an EMBL/GenBank/DDBJ whole genome shotgun (WGS) entry which is preliminary data.</text>
</comment>
<dbReference type="EMBL" id="JABXRI010000001">
    <property type="protein sequence ID" value="MBA8063659.1"/>
    <property type="molecule type" value="Genomic_DNA"/>
</dbReference>
<dbReference type="Pfam" id="PF07180">
    <property type="entry name" value="CaiF_GrlA"/>
    <property type="match status" value="1"/>
</dbReference>
<dbReference type="Gene3D" id="1.10.10.10">
    <property type="entry name" value="Winged helix-like DNA-binding domain superfamily/Winged helix DNA-binding domain"/>
    <property type="match status" value="1"/>
</dbReference>
<reference evidence="1 2" key="1">
    <citation type="submission" date="2020-06" db="EMBL/GenBank/DDBJ databases">
        <title>REHAB project genomes.</title>
        <authorList>
            <person name="Shaw L.P."/>
        </authorList>
    </citation>
    <scope>NUCLEOTIDE SEQUENCE [LARGE SCALE GENOMIC DNA]</scope>
    <source>
        <strain evidence="1 2">RHBSTW-00116</strain>
    </source>
</reference>
<sequence length="168" mass="19415">MINQSNRAGEQSQQKHHGHFHIPDEIRHLGDMSLYRAVAWWGFLRKTEFTRDDVSQAFQIDLRRSSGILSYICHRHGYDDITFEMRKIPVQGGCCQLAVRILKVATPPTSVRKPEKSSNTRKDVKTNNQLDQLMARWMLSRPTGNNATQLEAWKAGCPIYDNIKFTEE</sequence>
<dbReference type="GO" id="GO:0006351">
    <property type="term" value="P:DNA-templated transcription"/>
    <property type="evidence" value="ECO:0007669"/>
    <property type="project" value="InterPro"/>
</dbReference>
<gene>
    <name evidence="1" type="ORF">HV077_14870</name>
</gene>
<evidence type="ECO:0000313" key="1">
    <source>
        <dbReference type="EMBL" id="MBA8063659.1"/>
    </source>
</evidence>
<evidence type="ECO:0000313" key="2">
    <source>
        <dbReference type="Proteomes" id="UP000591803"/>
    </source>
</evidence>
<name>A0A7W3D667_CITFR</name>
<dbReference type="InterPro" id="IPR020357">
    <property type="entry name" value="Tscrpt_reg_CaiF/GrlA"/>
</dbReference>
<dbReference type="AlphaFoldDB" id="A0A7W3D667"/>
<proteinExistence type="predicted"/>
<organism evidence="1 2">
    <name type="scientific">Citrobacter freundii</name>
    <dbReference type="NCBI Taxonomy" id="546"/>
    <lineage>
        <taxon>Bacteria</taxon>
        <taxon>Pseudomonadati</taxon>
        <taxon>Pseudomonadota</taxon>
        <taxon>Gammaproteobacteria</taxon>
        <taxon>Enterobacterales</taxon>
        <taxon>Enterobacteriaceae</taxon>
        <taxon>Citrobacter</taxon>
        <taxon>Citrobacter freundii complex</taxon>
    </lineage>
</organism>